<keyword evidence="3" id="KW-1185">Reference proteome</keyword>
<dbReference type="OrthoDB" id="5580635at2759"/>
<dbReference type="GO" id="GO:0070652">
    <property type="term" value="C:HAUS complex"/>
    <property type="evidence" value="ECO:0007669"/>
    <property type="project" value="InterPro"/>
</dbReference>
<gene>
    <name evidence="2" type="ORF">AMAG_09663</name>
</gene>
<evidence type="ECO:0000313" key="2">
    <source>
        <dbReference type="EMBL" id="KNE65678.1"/>
    </source>
</evidence>
<protein>
    <recommendedName>
        <fullName evidence="1">HAUS augmin-like complex subunit 6 N-terminal domain-containing protein</fullName>
    </recommendedName>
</protein>
<dbReference type="Proteomes" id="UP000054350">
    <property type="component" value="Unassembled WGS sequence"/>
</dbReference>
<dbReference type="AlphaFoldDB" id="A0A0L0SSW7"/>
<dbReference type="PANTHER" id="PTHR16151">
    <property type="entry name" value="HAUS AUGMIN-LIKE COMPLEX SUBUNIT 6"/>
    <property type="match status" value="1"/>
</dbReference>
<dbReference type="InterPro" id="IPR028163">
    <property type="entry name" value="HAUS_6_N"/>
</dbReference>
<name>A0A0L0SSW7_ALLM3</name>
<reference evidence="2 3" key="1">
    <citation type="submission" date="2009-11" db="EMBL/GenBank/DDBJ databases">
        <title>Annotation of Allomyces macrogynus ATCC 38327.</title>
        <authorList>
            <consortium name="The Broad Institute Genome Sequencing Platform"/>
            <person name="Russ C."/>
            <person name="Cuomo C."/>
            <person name="Burger G."/>
            <person name="Gray M.W."/>
            <person name="Holland P.W.H."/>
            <person name="King N."/>
            <person name="Lang F.B.F."/>
            <person name="Roger A.J."/>
            <person name="Ruiz-Trillo I."/>
            <person name="Young S.K."/>
            <person name="Zeng Q."/>
            <person name="Gargeya S."/>
            <person name="Fitzgerald M."/>
            <person name="Haas B."/>
            <person name="Abouelleil A."/>
            <person name="Alvarado L."/>
            <person name="Arachchi H.M."/>
            <person name="Berlin A."/>
            <person name="Chapman S.B."/>
            <person name="Gearin G."/>
            <person name="Goldberg J."/>
            <person name="Griggs A."/>
            <person name="Gujja S."/>
            <person name="Hansen M."/>
            <person name="Heiman D."/>
            <person name="Howarth C."/>
            <person name="Larimer J."/>
            <person name="Lui A."/>
            <person name="MacDonald P.J.P."/>
            <person name="McCowen C."/>
            <person name="Montmayeur A."/>
            <person name="Murphy C."/>
            <person name="Neiman D."/>
            <person name="Pearson M."/>
            <person name="Priest M."/>
            <person name="Roberts A."/>
            <person name="Saif S."/>
            <person name="Shea T."/>
            <person name="Sisk P."/>
            <person name="Stolte C."/>
            <person name="Sykes S."/>
            <person name="Wortman J."/>
            <person name="Nusbaum C."/>
            <person name="Birren B."/>
        </authorList>
    </citation>
    <scope>NUCLEOTIDE SEQUENCE [LARGE SCALE GENOMIC DNA]</scope>
    <source>
        <strain evidence="2 3">ATCC 38327</strain>
    </source>
</reference>
<dbReference type="VEuPathDB" id="FungiDB:AMAG_09663"/>
<reference evidence="3" key="2">
    <citation type="submission" date="2009-11" db="EMBL/GenBank/DDBJ databases">
        <title>The Genome Sequence of Allomyces macrogynus strain ATCC 38327.</title>
        <authorList>
            <consortium name="The Broad Institute Genome Sequencing Platform"/>
            <person name="Russ C."/>
            <person name="Cuomo C."/>
            <person name="Shea T."/>
            <person name="Young S.K."/>
            <person name="Zeng Q."/>
            <person name="Koehrsen M."/>
            <person name="Haas B."/>
            <person name="Borodovsky M."/>
            <person name="Guigo R."/>
            <person name="Alvarado L."/>
            <person name="Berlin A."/>
            <person name="Borenstein D."/>
            <person name="Chen Z."/>
            <person name="Engels R."/>
            <person name="Freedman E."/>
            <person name="Gellesch M."/>
            <person name="Goldberg J."/>
            <person name="Griggs A."/>
            <person name="Gujja S."/>
            <person name="Heiman D."/>
            <person name="Hepburn T."/>
            <person name="Howarth C."/>
            <person name="Jen D."/>
            <person name="Larson L."/>
            <person name="Lewis B."/>
            <person name="Mehta T."/>
            <person name="Park D."/>
            <person name="Pearson M."/>
            <person name="Roberts A."/>
            <person name="Saif S."/>
            <person name="Shenoy N."/>
            <person name="Sisk P."/>
            <person name="Stolte C."/>
            <person name="Sykes S."/>
            <person name="Walk T."/>
            <person name="White J."/>
            <person name="Yandava C."/>
            <person name="Burger G."/>
            <person name="Gray M.W."/>
            <person name="Holland P.W.H."/>
            <person name="King N."/>
            <person name="Lang F.B.F."/>
            <person name="Roger A.J."/>
            <person name="Ruiz-Trillo I."/>
            <person name="Lander E."/>
            <person name="Nusbaum C."/>
        </authorList>
    </citation>
    <scope>NUCLEOTIDE SEQUENCE [LARGE SCALE GENOMIC DNA]</scope>
    <source>
        <strain evidence="3">ATCC 38327</strain>
    </source>
</reference>
<dbReference type="GO" id="GO:0008017">
    <property type="term" value="F:microtubule binding"/>
    <property type="evidence" value="ECO:0007669"/>
    <property type="project" value="TreeGrafter"/>
</dbReference>
<dbReference type="Pfam" id="PF14661">
    <property type="entry name" value="HAUS6_N"/>
    <property type="match status" value="1"/>
</dbReference>
<dbReference type="GO" id="GO:1990498">
    <property type="term" value="C:mitotic spindle microtubule"/>
    <property type="evidence" value="ECO:0007669"/>
    <property type="project" value="TreeGrafter"/>
</dbReference>
<accession>A0A0L0SSW7</accession>
<dbReference type="GO" id="GO:0051225">
    <property type="term" value="P:spindle assembly"/>
    <property type="evidence" value="ECO:0007669"/>
    <property type="project" value="InterPro"/>
</dbReference>
<organism evidence="2 3">
    <name type="scientific">Allomyces macrogynus (strain ATCC 38327)</name>
    <name type="common">Allomyces javanicus var. macrogynus</name>
    <dbReference type="NCBI Taxonomy" id="578462"/>
    <lineage>
        <taxon>Eukaryota</taxon>
        <taxon>Fungi</taxon>
        <taxon>Fungi incertae sedis</taxon>
        <taxon>Blastocladiomycota</taxon>
        <taxon>Blastocladiomycetes</taxon>
        <taxon>Blastocladiales</taxon>
        <taxon>Blastocladiaceae</taxon>
        <taxon>Allomyces</taxon>
    </lineage>
</organism>
<sequence>MTPNPAVSTMDLCLANLRLLRYPDIATLQPSLFVNPKQSDALFHFLLVHLDRARANRMFHTSFPPHDHTTRREFRQLVYQLLDEIKALLAGITSIRKSSLDEGRGELFQELLLALSTLVLQESLARHDRRAPTHLRSCLETPDLAAPTLARVQRAYTSTLRAHSATQSAW</sequence>
<dbReference type="PANTHER" id="PTHR16151:SF2">
    <property type="entry name" value="HAUS AUGMIN-LIKE COMPLEX SUBUNIT 6"/>
    <property type="match status" value="1"/>
</dbReference>
<feature type="domain" description="HAUS augmin-like complex subunit 6 N-terminal" evidence="1">
    <location>
        <begin position="36"/>
        <end position="157"/>
    </location>
</feature>
<dbReference type="InterPro" id="IPR026797">
    <property type="entry name" value="HAUS_6"/>
</dbReference>
<dbReference type="EMBL" id="GG745348">
    <property type="protein sequence ID" value="KNE65678.1"/>
    <property type="molecule type" value="Genomic_DNA"/>
</dbReference>
<proteinExistence type="predicted"/>
<evidence type="ECO:0000313" key="3">
    <source>
        <dbReference type="Proteomes" id="UP000054350"/>
    </source>
</evidence>
<evidence type="ECO:0000259" key="1">
    <source>
        <dbReference type="Pfam" id="PF14661"/>
    </source>
</evidence>